<dbReference type="RefSeq" id="WP_073042200.1">
    <property type="nucleotide sequence ID" value="NZ_FQVB01000065.1"/>
</dbReference>
<organism evidence="1 2">
    <name type="scientific">Desulfacinum infernum DSM 9756</name>
    <dbReference type="NCBI Taxonomy" id="1121391"/>
    <lineage>
        <taxon>Bacteria</taxon>
        <taxon>Pseudomonadati</taxon>
        <taxon>Thermodesulfobacteriota</taxon>
        <taxon>Syntrophobacteria</taxon>
        <taxon>Syntrophobacterales</taxon>
        <taxon>Syntrophobacteraceae</taxon>
        <taxon>Desulfacinum</taxon>
    </lineage>
</organism>
<protein>
    <submittedName>
        <fullName evidence="1">Uncharacterized protein</fullName>
    </submittedName>
</protein>
<dbReference type="Pfam" id="PF11899">
    <property type="entry name" value="DUF3419"/>
    <property type="match status" value="1"/>
</dbReference>
<dbReference type="InterPro" id="IPR021829">
    <property type="entry name" value="DUF3419"/>
</dbReference>
<dbReference type="OrthoDB" id="5502288at2"/>
<dbReference type="Proteomes" id="UP000184076">
    <property type="component" value="Unassembled WGS sequence"/>
</dbReference>
<evidence type="ECO:0000313" key="1">
    <source>
        <dbReference type="EMBL" id="SHG34568.1"/>
    </source>
</evidence>
<accession>A0A1M5J1U3</accession>
<proteinExistence type="predicted"/>
<reference evidence="2" key="1">
    <citation type="submission" date="2016-11" db="EMBL/GenBank/DDBJ databases">
        <authorList>
            <person name="Varghese N."/>
            <person name="Submissions S."/>
        </authorList>
    </citation>
    <scope>NUCLEOTIDE SEQUENCE [LARGE SCALE GENOMIC DNA]</scope>
    <source>
        <strain evidence="2">DSM 9756</strain>
    </source>
</reference>
<dbReference type="SUPFAM" id="SSF53335">
    <property type="entry name" value="S-adenosyl-L-methionine-dependent methyltransferases"/>
    <property type="match status" value="1"/>
</dbReference>
<evidence type="ECO:0000313" key="2">
    <source>
        <dbReference type="Proteomes" id="UP000184076"/>
    </source>
</evidence>
<keyword evidence="2" id="KW-1185">Reference proteome</keyword>
<dbReference type="STRING" id="1121391.SAMN02745206_03717"/>
<name>A0A1M5J1U3_9BACT</name>
<dbReference type="EMBL" id="FQVB01000065">
    <property type="protein sequence ID" value="SHG34568.1"/>
    <property type="molecule type" value="Genomic_DNA"/>
</dbReference>
<dbReference type="InterPro" id="IPR029063">
    <property type="entry name" value="SAM-dependent_MTases_sf"/>
</dbReference>
<dbReference type="AlphaFoldDB" id="A0A1M5J1U3"/>
<sequence>MRERSRTFHPDSSPYLVPTEHPWDALAALNLQGKRVLTVAGSGDLPVFLAGLGPSELAAVDVSRKACFLTELKRAAYGMLNRREFSLLFFPGIPTAAGVENPPEEAPEGQRVCYRRVRPLLSGPARSFFDPIFGSAPKGFNPLVPFLRPTDRVHVPLLPSLAGDEAYGRWAAGAARGFSIVCASVEEFLEKENAPFHFLYLSNILEYVRADFCMAEEEAGYRRFLESFWTVLDRALEPAGTVGVYIFQGWDTAAFQECLEALAIPVRMGYKARFVPVTVRPPGLDKTVWRHTLALLDKPPS</sequence>
<gene>
    <name evidence="1" type="ORF">SAMN02745206_03717</name>
</gene>